<dbReference type="AlphaFoldDB" id="A0AA35S3R3"/>
<feature type="domain" description="3-keto-alpha-glucoside-1,2-lyase/3-keto-2-hydroxy-glucal hydratase" evidence="2">
    <location>
        <begin position="35"/>
        <end position="200"/>
    </location>
</feature>
<dbReference type="Gene3D" id="2.60.120.560">
    <property type="entry name" value="Exo-inulinase, domain 1"/>
    <property type="match status" value="1"/>
</dbReference>
<sequence length="227" mass="25880">MDVMKSRLVLLLMCISIYAVPLATAEEHVWTFDDDAVDWTPANGSWQVEEGIYKQTMRWGEAQKALVDGAEWTDHTLEARVRVDDGHWGGIVFRAQNEFEYYVYLICPKENKSELWRHRHSTVFKDGFEARDEIEHDIEPIGLTITRNEWFTLRVVVEGSRIAVAINDIEQGVFIDDAYPVGKVGVWTWDTQASFDDVSVNGFATASLTAIEPRGKLAVSWAALKRQ</sequence>
<evidence type="ECO:0000256" key="1">
    <source>
        <dbReference type="SAM" id="SignalP"/>
    </source>
</evidence>
<comment type="caution">
    <text evidence="3">The sequence shown here is derived from an EMBL/GenBank/DDBJ whole genome shotgun (WGS) entry which is preliminary data.</text>
</comment>
<dbReference type="Proteomes" id="UP001174909">
    <property type="component" value="Unassembled WGS sequence"/>
</dbReference>
<dbReference type="GO" id="GO:0016787">
    <property type="term" value="F:hydrolase activity"/>
    <property type="evidence" value="ECO:0007669"/>
    <property type="project" value="InterPro"/>
</dbReference>
<dbReference type="Pfam" id="PF06439">
    <property type="entry name" value="3keto-disac_hyd"/>
    <property type="match status" value="1"/>
</dbReference>
<evidence type="ECO:0000313" key="4">
    <source>
        <dbReference type="Proteomes" id="UP001174909"/>
    </source>
</evidence>
<evidence type="ECO:0000313" key="3">
    <source>
        <dbReference type="EMBL" id="CAI8022895.1"/>
    </source>
</evidence>
<organism evidence="3 4">
    <name type="scientific">Geodia barretti</name>
    <name type="common">Barrett's horny sponge</name>
    <dbReference type="NCBI Taxonomy" id="519541"/>
    <lineage>
        <taxon>Eukaryota</taxon>
        <taxon>Metazoa</taxon>
        <taxon>Porifera</taxon>
        <taxon>Demospongiae</taxon>
        <taxon>Heteroscleromorpha</taxon>
        <taxon>Tetractinellida</taxon>
        <taxon>Astrophorina</taxon>
        <taxon>Geodiidae</taxon>
        <taxon>Geodia</taxon>
    </lineage>
</organism>
<proteinExistence type="predicted"/>
<reference evidence="3" key="1">
    <citation type="submission" date="2023-03" db="EMBL/GenBank/DDBJ databases">
        <authorList>
            <person name="Steffen K."/>
            <person name="Cardenas P."/>
        </authorList>
    </citation>
    <scope>NUCLEOTIDE SEQUENCE</scope>
</reference>
<keyword evidence="1" id="KW-0732">Signal</keyword>
<dbReference type="InterPro" id="IPR010496">
    <property type="entry name" value="AL/BT2_dom"/>
</dbReference>
<keyword evidence="4" id="KW-1185">Reference proteome</keyword>
<gene>
    <name evidence="3" type="ORF">GBAR_LOCUS13405</name>
</gene>
<feature type="chain" id="PRO_5041415084" description="3-keto-alpha-glucoside-1,2-lyase/3-keto-2-hydroxy-glucal hydratase domain-containing protein" evidence="1">
    <location>
        <begin position="26"/>
        <end position="227"/>
    </location>
</feature>
<accession>A0AA35S3R3</accession>
<feature type="signal peptide" evidence="1">
    <location>
        <begin position="1"/>
        <end position="25"/>
    </location>
</feature>
<evidence type="ECO:0000259" key="2">
    <source>
        <dbReference type="Pfam" id="PF06439"/>
    </source>
</evidence>
<protein>
    <recommendedName>
        <fullName evidence="2">3-keto-alpha-glucoside-1,2-lyase/3-keto-2-hydroxy-glucal hydratase domain-containing protein</fullName>
    </recommendedName>
</protein>
<name>A0AA35S3R3_GEOBA</name>
<dbReference type="EMBL" id="CASHTH010001982">
    <property type="protein sequence ID" value="CAI8022895.1"/>
    <property type="molecule type" value="Genomic_DNA"/>
</dbReference>